<comment type="caution">
    <text evidence="11">The sequence shown here is derived from an EMBL/GenBank/DDBJ whole genome shotgun (WGS) entry which is preliminary data.</text>
</comment>
<dbReference type="PANTHER" id="PTHR30337">
    <property type="entry name" value="COMPONENT OF ATP-DEPENDENT DSDNA EXONUCLEASE"/>
    <property type="match status" value="1"/>
</dbReference>
<reference evidence="12" key="1">
    <citation type="submission" date="2020-07" db="EMBL/GenBank/DDBJ databases">
        <authorList>
            <person name="Partida-Martinez L."/>
            <person name="Huntemann M."/>
            <person name="Clum A."/>
            <person name="Wang J."/>
            <person name="Palaniappan K."/>
            <person name="Ritter S."/>
            <person name="Chen I.-M."/>
            <person name="Stamatis D."/>
            <person name="Reddy T."/>
            <person name="O'Malley R."/>
            <person name="Daum C."/>
            <person name="Shapiro N."/>
            <person name="Ivanova N."/>
            <person name="Kyrpides N."/>
            <person name="Woyke T."/>
        </authorList>
    </citation>
    <scope>NUCLEOTIDE SEQUENCE [LARGE SCALE GENOMIC DNA]</scope>
    <source>
        <strain evidence="12">AT2.8</strain>
    </source>
</reference>
<dbReference type="InterPro" id="IPR050535">
    <property type="entry name" value="DNA_Repair-Maintenance_Comp"/>
</dbReference>
<comment type="subunit">
    <text evidence="2 8">Heterodimer of SbcC and SbcD.</text>
</comment>
<dbReference type="NCBIfam" id="TIGR00619">
    <property type="entry name" value="sbcd"/>
    <property type="match status" value="1"/>
</dbReference>
<dbReference type="Gene3D" id="3.60.21.10">
    <property type="match status" value="1"/>
</dbReference>
<keyword evidence="6 8" id="KW-0269">Exonuclease</keyword>
<evidence type="ECO:0000256" key="5">
    <source>
        <dbReference type="ARBA" id="ARBA00022801"/>
    </source>
</evidence>
<name>A0A852TFQ0_9BACI</name>
<feature type="domain" description="Calcineurin-like phosphoesterase" evidence="9">
    <location>
        <begin position="1"/>
        <end position="222"/>
    </location>
</feature>
<dbReference type="GO" id="GO:0008408">
    <property type="term" value="F:3'-5' exonuclease activity"/>
    <property type="evidence" value="ECO:0007669"/>
    <property type="project" value="InterPro"/>
</dbReference>
<comment type="function">
    <text evidence="8">SbcCD cleaves DNA hairpin structures. These structures can inhibit DNA replication and are intermediates in certain DNA recombination reactions. The complex acts as a 3'-&gt;5' double strand exonuclease that can open hairpins. It also has a 5' single-strand endonuclease activity.</text>
</comment>
<evidence type="ECO:0000256" key="8">
    <source>
        <dbReference type="RuleBase" id="RU363069"/>
    </source>
</evidence>
<feature type="domain" description="Nuclease SbcCD subunit D C-terminal" evidence="10">
    <location>
        <begin position="272"/>
        <end position="358"/>
    </location>
</feature>
<sequence>MKFFHTADWHLGKLVQNVYMTEDQRHVLQEFVKAIEEEKPDAVIIAGDLYDRGVPPTEAVNLLDEVLETIVLKLNTPVLAIAGNHDSPSRLHFGSKMMKSNGYHMVGQISKDLDPVVLRDEYGEVHFHLIPYADPSVIRYVFEDEEIKTHNDAMKKITDEIAAKMDPNVRHVFVGHAFVTPTGEKEDNTSQSERPLSIGGAEHVSAAHFEKFHYTALGHLHQAHFVLNETINYAGSPLKYSISEEKHKKGFFVVEMDGTGKVTLEKRLLKPARDMRTVEAKMEELLKQPTNEDYVFVRLLDETPILMPMEKVRSVYPNAMHVERVIKTPIETDGASTKKVARTKMDDLSLFKAFYQEVKGTALNEEAETIFLGVLQELLLKDSEQPVKPSKEMVTVATNQKE</sequence>
<organism evidence="11 12">
    <name type="scientific">Neobacillus niacini</name>
    <dbReference type="NCBI Taxonomy" id="86668"/>
    <lineage>
        <taxon>Bacteria</taxon>
        <taxon>Bacillati</taxon>
        <taxon>Bacillota</taxon>
        <taxon>Bacilli</taxon>
        <taxon>Bacillales</taxon>
        <taxon>Bacillaceae</taxon>
        <taxon>Neobacillus</taxon>
    </lineage>
</organism>
<keyword evidence="4 8" id="KW-0540">Nuclease</keyword>
<dbReference type="AlphaFoldDB" id="A0A852TFQ0"/>
<dbReference type="InterPro" id="IPR004593">
    <property type="entry name" value="SbcD"/>
</dbReference>
<dbReference type="SUPFAM" id="SSF56300">
    <property type="entry name" value="Metallo-dependent phosphatases"/>
    <property type="match status" value="1"/>
</dbReference>
<dbReference type="PANTHER" id="PTHR30337:SF0">
    <property type="entry name" value="NUCLEASE SBCCD SUBUNIT D"/>
    <property type="match status" value="1"/>
</dbReference>
<dbReference type="CDD" id="cd00840">
    <property type="entry name" value="MPP_Mre11_N"/>
    <property type="match status" value="1"/>
</dbReference>
<evidence type="ECO:0000256" key="4">
    <source>
        <dbReference type="ARBA" id="ARBA00022722"/>
    </source>
</evidence>
<reference evidence="12" key="2">
    <citation type="submission" date="2020-08" db="EMBL/GenBank/DDBJ databases">
        <title>The Agave Microbiome: Exploring the role of microbial communities in plant adaptations to desert environments.</title>
        <authorList>
            <person name="Partida-Martinez L.P."/>
        </authorList>
    </citation>
    <scope>NUCLEOTIDE SEQUENCE [LARGE SCALE GENOMIC DNA]</scope>
    <source>
        <strain evidence="12">AT2.8</strain>
    </source>
</reference>
<dbReference type="GO" id="GO:0006260">
    <property type="term" value="P:DNA replication"/>
    <property type="evidence" value="ECO:0007669"/>
    <property type="project" value="UniProtKB-KW"/>
</dbReference>
<proteinExistence type="inferred from homology"/>
<dbReference type="Proteomes" id="UP000548423">
    <property type="component" value="Unassembled WGS sequence"/>
</dbReference>
<evidence type="ECO:0000259" key="9">
    <source>
        <dbReference type="Pfam" id="PF00149"/>
    </source>
</evidence>
<keyword evidence="7 8" id="KW-0233">DNA recombination</keyword>
<evidence type="ECO:0000259" key="10">
    <source>
        <dbReference type="Pfam" id="PF12320"/>
    </source>
</evidence>
<dbReference type="Pfam" id="PF12320">
    <property type="entry name" value="SbcD_C"/>
    <property type="match status" value="1"/>
</dbReference>
<dbReference type="InterPro" id="IPR029052">
    <property type="entry name" value="Metallo-depent_PP-like"/>
</dbReference>
<evidence type="ECO:0000256" key="2">
    <source>
        <dbReference type="ARBA" id="ARBA00011322"/>
    </source>
</evidence>
<dbReference type="GO" id="GO:0006310">
    <property type="term" value="P:DNA recombination"/>
    <property type="evidence" value="ECO:0007669"/>
    <property type="project" value="UniProtKB-KW"/>
</dbReference>
<dbReference type="EMBL" id="JACCBX010000007">
    <property type="protein sequence ID" value="NYE06606.1"/>
    <property type="molecule type" value="Genomic_DNA"/>
</dbReference>
<keyword evidence="8" id="KW-0235">DNA replication</keyword>
<evidence type="ECO:0000313" key="12">
    <source>
        <dbReference type="Proteomes" id="UP000548423"/>
    </source>
</evidence>
<protein>
    <recommendedName>
        <fullName evidence="3 8">Nuclease SbcCD subunit D</fullName>
    </recommendedName>
</protein>
<dbReference type="InterPro" id="IPR004843">
    <property type="entry name" value="Calcineurin-like_PHP"/>
</dbReference>
<evidence type="ECO:0000256" key="7">
    <source>
        <dbReference type="ARBA" id="ARBA00023172"/>
    </source>
</evidence>
<dbReference type="Pfam" id="PF00149">
    <property type="entry name" value="Metallophos"/>
    <property type="match status" value="1"/>
</dbReference>
<accession>A0A852TFQ0</accession>
<gene>
    <name evidence="8" type="primary">sbcD</name>
    <name evidence="11" type="ORF">F4694_003386</name>
</gene>
<evidence type="ECO:0000256" key="1">
    <source>
        <dbReference type="ARBA" id="ARBA00010555"/>
    </source>
</evidence>
<dbReference type="InterPro" id="IPR041796">
    <property type="entry name" value="Mre11_N"/>
</dbReference>
<keyword evidence="5 8" id="KW-0378">Hydrolase</keyword>
<evidence type="ECO:0000256" key="3">
    <source>
        <dbReference type="ARBA" id="ARBA00013365"/>
    </source>
</evidence>
<dbReference type="InterPro" id="IPR026843">
    <property type="entry name" value="SbcD_C"/>
</dbReference>
<evidence type="ECO:0000313" key="11">
    <source>
        <dbReference type="EMBL" id="NYE06606.1"/>
    </source>
</evidence>
<comment type="similarity">
    <text evidence="1 8">Belongs to the SbcD family.</text>
</comment>
<dbReference type="GO" id="GO:0004519">
    <property type="term" value="F:endonuclease activity"/>
    <property type="evidence" value="ECO:0007669"/>
    <property type="project" value="UniProtKB-KW"/>
</dbReference>
<keyword evidence="8" id="KW-0255">Endonuclease</keyword>
<evidence type="ECO:0000256" key="6">
    <source>
        <dbReference type="ARBA" id="ARBA00022839"/>
    </source>
</evidence>